<evidence type="ECO:0000313" key="3">
    <source>
        <dbReference type="EMBL" id="ADI01512.1"/>
    </source>
</evidence>
<feature type="domain" description="Glycogen debranching enzyme bacterial and archaeal type N-terminal" evidence="2">
    <location>
        <begin position="17"/>
        <end position="229"/>
    </location>
</feature>
<dbReference type="NCBIfam" id="TIGR01561">
    <property type="entry name" value="gde_arch"/>
    <property type="match status" value="1"/>
</dbReference>
<accession>D7CLC7</accession>
<dbReference type="InterPro" id="IPR032790">
    <property type="entry name" value="GDE_C"/>
</dbReference>
<name>D7CLC7_SYNLT</name>
<dbReference type="InterPro" id="IPR012341">
    <property type="entry name" value="6hp_glycosidase-like_sf"/>
</dbReference>
<evidence type="ECO:0000313" key="4">
    <source>
        <dbReference type="Proteomes" id="UP000000378"/>
    </source>
</evidence>
<dbReference type="PANTHER" id="PTHR10569">
    <property type="entry name" value="GLYCOGEN DEBRANCHING ENZYME"/>
    <property type="match status" value="1"/>
</dbReference>
<organism evidence="3 4">
    <name type="scientific">Syntrophothermus lipocalidus (strain DSM 12680 / TGB-C1)</name>
    <dbReference type="NCBI Taxonomy" id="643648"/>
    <lineage>
        <taxon>Bacteria</taxon>
        <taxon>Bacillati</taxon>
        <taxon>Bacillota</taxon>
        <taxon>Clostridia</taxon>
        <taxon>Eubacteriales</taxon>
        <taxon>Syntrophomonadaceae</taxon>
        <taxon>Syntrophothermus</taxon>
    </lineage>
</organism>
<reference evidence="4" key="1">
    <citation type="journal article" date="2010" name="Stand. Genomic Sci.">
        <title>Complete genome sequence of Syntrophothermus lipocalidus type strain (TGB-C1T).</title>
        <authorList>
            <consortium name="US DOE Joint Genome Institute (JGI-PGF)"/>
            <person name="Djao O."/>
            <person name="Zhang X."/>
            <person name="Lucas S."/>
            <person name="Lapidus A."/>
            <person name="Glavina Del Rio T."/>
            <person name="Nolan M."/>
            <person name="Tice H."/>
            <person name="Cheng J."/>
            <person name="Han C."/>
            <person name="Tapia R."/>
            <person name="Goodwin L."/>
            <person name="Pitluck S."/>
            <person name="Liolios K."/>
            <person name="Ivanova N."/>
            <person name="Mavromatis K."/>
            <person name="Mikhailova N."/>
            <person name="Ovchinnikova G."/>
            <person name="Pati A."/>
            <person name="Brambilla E."/>
            <person name="Chen A."/>
            <person name="Palaniappan K."/>
            <person name="Land M."/>
            <person name="Hauser L."/>
            <person name="Chang Y."/>
            <person name="Jeffries C."/>
            <person name="Rohde M."/>
            <person name="Sikorski J."/>
            <person name="Spring S."/>
            <person name="Goker M."/>
            <person name="Detter J."/>
            <person name="Woyke T."/>
            <person name="Bristow J."/>
            <person name="Eisen J."/>
            <person name="Markowitz V."/>
            <person name="Hugenholtz P."/>
            <person name="Kyrpides N."/>
            <person name="Klenk H."/>
        </authorList>
    </citation>
    <scope>NUCLEOTIDE SEQUENCE [LARGE SCALE GENOMIC DNA]</scope>
    <source>
        <strain evidence="4">DSM 12680 / TGB-C1</strain>
    </source>
</reference>
<dbReference type="Pfam" id="PF12439">
    <property type="entry name" value="GDE_N"/>
    <property type="match status" value="1"/>
</dbReference>
<dbReference type="SUPFAM" id="SSF48208">
    <property type="entry name" value="Six-hairpin glycosidases"/>
    <property type="match status" value="1"/>
</dbReference>
<dbReference type="AlphaFoldDB" id="D7CLC7"/>
<evidence type="ECO:0000259" key="2">
    <source>
        <dbReference type="Pfam" id="PF12439"/>
    </source>
</evidence>
<protein>
    <submittedName>
        <fullName evidence="3">Glycogen debranching enzyme</fullName>
    </submittedName>
</protein>
<dbReference type="HOGENOM" id="CLU_026835_0_0_9"/>
<evidence type="ECO:0000259" key="1">
    <source>
        <dbReference type="Pfam" id="PF06202"/>
    </source>
</evidence>
<dbReference type="SMR" id="D7CLC7"/>
<dbReference type="eggNOG" id="COG3408">
    <property type="taxonomic scope" value="Bacteria"/>
</dbReference>
<dbReference type="Proteomes" id="UP000000378">
    <property type="component" value="Chromosome"/>
</dbReference>
<reference evidence="3 4" key="2">
    <citation type="journal article" date="2010" name="Stand. Genomic Sci.">
        <title>Complete genome sequence of Syntrophothermus lipocalidus type strain (TGB-C1).</title>
        <authorList>
            <person name="Djao O.D."/>
            <person name="Zhang X."/>
            <person name="Lucas S."/>
            <person name="Lapidus A."/>
            <person name="Del Rio T.G."/>
            <person name="Nolan M."/>
            <person name="Tice H."/>
            <person name="Cheng J.F."/>
            <person name="Han C."/>
            <person name="Tapia R."/>
            <person name="Goodwin L."/>
            <person name="Pitluck S."/>
            <person name="Liolios K."/>
            <person name="Ivanova N."/>
            <person name="Mavromatis K."/>
            <person name="Mikhailova N."/>
            <person name="Ovchinnikova G."/>
            <person name="Pati A."/>
            <person name="Brambilla E."/>
            <person name="Chen A."/>
            <person name="Palaniappan K."/>
            <person name="Land M."/>
            <person name="Hauser L."/>
            <person name="Chang Y.J."/>
            <person name="Jeffries C.D."/>
            <person name="Rohde M."/>
            <person name="Sikorski J."/>
            <person name="Spring S."/>
            <person name="Goker M."/>
            <person name="Detter J.C."/>
            <person name="Woyke T."/>
            <person name="Bristow J."/>
            <person name="Eisen J.A."/>
            <person name="Markowitz V."/>
            <person name="Hugenholtz P."/>
            <person name="Kyrpides N.C."/>
            <person name="Klenk H.P."/>
        </authorList>
    </citation>
    <scope>NUCLEOTIDE SEQUENCE [LARGE SCALE GENOMIC DNA]</scope>
    <source>
        <strain evidence="4">DSM 12680 / TGB-C1</strain>
    </source>
</reference>
<dbReference type="InterPro" id="IPR008928">
    <property type="entry name" value="6-hairpin_glycosidase_sf"/>
</dbReference>
<dbReference type="GO" id="GO:0005980">
    <property type="term" value="P:glycogen catabolic process"/>
    <property type="evidence" value="ECO:0007669"/>
    <property type="project" value="InterPro"/>
</dbReference>
<dbReference type="KEGG" id="slp:Slip_0732"/>
<dbReference type="InterPro" id="IPR006451">
    <property type="entry name" value="Glycogen_debranch_arc"/>
</dbReference>
<dbReference type="GO" id="GO:0004134">
    <property type="term" value="F:4-alpha-glucanotransferase activity"/>
    <property type="evidence" value="ECO:0007669"/>
    <property type="project" value="InterPro"/>
</dbReference>
<dbReference type="EMBL" id="CP002048">
    <property type="protein sequence ID" value="ADI01512.1"/>
    <property type="molecule type" value="Genomic_DNA"/>
</dbReference>
<dbReference type="GO" id="GO:0004135">
    <property type="term" value="F:amylo-alpha-1,6-glucosidase activity"/>
    <property type="evidence" value="ECO:0007669"/>
    <property type="project" value="InterPro"/>
</dbReference>
<dbReference type="PANTHER" id="PTHR10569:SF2">
    <property type="entry name" value="GLYCOGEN DEBRANCHING ENZYME"/>
    <property type="match status" value="1"/>
</dbReference>
<dbReference type="InterPro" id="IPR024742">
    <property type="entry name" value="Glycogen_debranch_N"/>
</dbReference>
<feature type="domain" description="Glycogen debranching enzyme C-terminal" evidence="1">
    <location>
        <begin position="281"/>
        <end position="646"/>
    </location>
</feature>
<dbReference type="OrthoDB" id="9761875at2"/>
<proteinExistence type="predicted"/>
<dbReference type="Pfam" id="PF06202">
    <property type="entry name" value="GDE_C"/>
    <property type="match status" value="1"/>
</dbReference>
<dbReference type="STRING" id="643648.Slip_0732"/>
<sequence>MLVFAGPQLGPPAGTKREWLLTNGIGGFASSTVSGINTRKYHGLLVAALNPPVERRLLLAKLEEEVCVESRKYSLFCSQTVGGYSGHGFEFLYEFHRFPFPTYIYRLENIFIRKEIMMVRGENTVLILYHVLNPDNLNFRLCLFPLVTNRDYHWTVRKNKWPFLTSIQDNRVMIEAYPGAPKLYLSADRGRLQRAGFWYYDLFYELEAERGLDAVEDLYCPAKFEIESNRSLSWALRASTEDLAIDQEWVLKQRNESLDRMKRLGRALPQTDNHIKVLTLAADDFIVERRNTGKKTIIAGYPWFTDWGRDAMIALPGLTLVTGRYRDAREIIKGFVDCVQEGLIPNCFSDDSGCPHYNTVDASLWLFWAVYKYLEYTGDWDFVNEVYPCLCAIVDDYCRGTRYGIKVDKDGLVTQGEEGMALTWMDARIAGQPVTPRRGKAVEINSLWHFAARFLAYLTSRFEGPRSGKEFTKLADLVRSSFVREFWFEPGGYLYDVVGEVDKDATLRCNQVIAVSLPTRLLNSEQEKSVIRKLWQELYTPYGLRTLSPLSEGYVGTYSGNEHERDRAYHQGTVWVWPWGHFVTAVSRIYADYSGRLMLIKKMVKPLLIHLEDGCVGNVSEIFDGDFPHSPRGCFAQAWSVGEVLRVYAEEVIGVKGRHKIDIQD</sequence>
<dbReference type="RefSeq" id="WP_013174914.1">
    <property type="nucleotide sequence ID" value="NC_014220.1"/>
</dbReference>
<gene>
    <name evidence="3" type="ordered locus">Slip_0732</name>
</gene>
<dbReference type="InterPro" id="IPR010401">
    <property type="entry name" value="AGL/Gdb1"/>
</dbReference>
<dbReference type="Gene3D" id="1.50.10.10">
    <property type="match status" value="1"/>
</dbReference>
<keyword evidence="4" id="KW-1185">Reference proteome</keyword>